<sequence>MHPRNSAPIPQDRKTRASARITSTTSSTSHALSGQIRADAVKSTSIYLFRLCERSAASRNGLRNVDVSAGRTAPGSTARIYTTSSTQGHIQPRDTAYQPDVDSRTTPSAARFTSAARHLAECQHRAAPENASQHLICDALAAFCTTLASTSKPGPYSKTSASAVSGNT</sequence>
<dbReference type="Proteomes" id="UP000287166">
    <property type="component" value="Unassembled WGS sequence"/>
</dbReference>
<dbReference type="EMBL" id="BFAD01000007">
    <property type="protein sequence ID" value="GBE85053.1"/>
    <property type="molecule type" value="Genomic_DNA"/>
</dbReference>
<comment type="caution">
    <text evidence="2">The sequence shown here is derived from an EMBL/GenBank/DDBJ whole genome shotgun (WGS) entry which is preliminary data.</text>
</comment>
<evidence type="ECO:0000313" key="3">
    <source>
        <dbReference type="Proteomes" id="UP000287166"/>
    </source>
</evidence>
<feature type="region of interest" description="Disordered" evidence="1">
    <location>
        <begin position="1"/>
        <end position="31"/>
    </location>
</feature>
<evidence type="ECO:0000256" key="1">
    <source>
        <dbReference type="SAM" id="MobiDB-lite"/>
    </source>
</evidence>
<dbReference type="InParanoid" id="A0A401GS74"/>
<dbReference type="AlphaFoldDB" id="A0A401GS74"/>
<organism evidence="2 3">
    <name type="scientific">Sparassis crispa</name>
    <dbReference type="NCBI Taxonomy" id="139825"/>
    <lineage>
        <taxon>Eukaryota</taxon>
        <taxon>Fungi</taxon>
        <taxon>Dikarya</taxon>
        <taxon>Basidiomycota</taxon>
        <taxon>Agaricomycotina</taxon>
        <taxon>Agaricomycetes</taxon>
        <taxon>Polyporales</taxon>
        <taxon>Sparassidaceae</taxon>
        <taxon>Sparassis</taxon>
    </lineage>
</organism>
<protein>
    <submittedName>
        <fullName evidence="2">Uncharacterized protein</fullName>
    </submittedName>
</protein>
<name>A0A401GS74_9APHY</name>
<feature type="compositionally biased region" description="Low complexity" evidence="1">
    <location>
        <begin position="18"/>
        <end position="29"/>
    </location>
</feature>
<proteinExistence type="predicted"/>
<feature type="compositionally biased region" description="Polar residues" evidence="1">
    <location>
        <begin position="79"/>
        <end position="89"/>
    </location>
</feature>
<evidence type="ECO:0000313" key="2">
    <source>
        <dbReference type="EMBL" id="GBE85053.1"/>
    </source>
</evidence>
<keyword evidence="3" id="KW-1185">Reference proteome</keyword>
<dbReference type="GeneID" id="38781970"/>
<feature type="region of interest" description="Disordered" evidence="1">
    <location>
        <begin position="68"/>
        <end position="104"/>
    </location>
</feature>
<reference evidence="2 3" key="1">
    <citation type="journal article" date="2018" name="Sci. Rep.">
        <title>Genome sequence of the cauliflower mushroom Sparassis crispa (Hanabiratake) and its association with beneficial usage.</title>
        <authorList>
            <person name="Kiyama R."/>
            <person name="Furutani Y."/>
            <person name="Kawaguchi K."/>
            <person name="Nakanishi T."/>
        </authorList>
    </citation>
    <scope>NUCLEOTIDE SEQUENCE [LARGE SCALE GENOMIC DNA]</scope>
</reference>
<gene>
    <name evidence="2" type="ORF">SCP_0702390</name>
</gene>
<accession>A0A401GS74</accession>
<dbReference type="RefSeq" id="XP_027615966.1">
    <property type="nucleotide sequence ID" value="XM_027760165.1"/>
</dbReference>